<keyword evidence="3" id="KW-1185">Reference proteome</keyword>
<name>A0A2T6ZNS5_TUBBO</name>
<dbReference type="AlphaFoldDB" id="A0A2T6ZNS5"/>
<evidence type="ECO:0000313" key="2">
    <source>
        <dbReference type="EMBL" id="PUU77125.1"/>
    </source>
</evidence>
<comment type="caution">
    <text evidence="2">The sequence shown here is derived from an EMBL/GenBank/DDBJ whole genome shotgun (WGS) entry which is preliminary data.</text>
</comment>
<dbReference type="EMBL" id="NESQ01000163">
    <property type="protein sequence ID" value="PUU77125.1"/>
    <property type="molecule type" value="Genomic_DNA"/>
</dbReference>
<proteinExistence type="predicted"/>
<dbReference type="Proteomes" id="UP000244722">
    <property type="component" value="Unassembled WGS sequence"/>
</dbReference>
<feature type="compositionally biased region" description="Basic residues" evidence="1">
    <location>
        <begin position="9"/>
        <end position="18"/>
    </location>
</feature>
<dbReference type="OrthoDB" id="5487390at2759"/>
<organism evidence="2 3">
    <name type="scientific">Tuber borchii</name>
    <name type="common">White truffle</name>
    <dbReference type="NCBI Taxonomy" id="42251"/>
    <lineage>
        <taxon>Eukaryota</taxon>
        <taxon>Fungi</taxon>
        <taxon>Dikarya</taxon>
        <taxon>Ascomycota</taxon>
        <taxon>Pezizomycotina</taxon>
        <taxon>Pezizomycetes</taxon>
        <taxon>Pezizales</taxon>
        <taxon>Tuberaceae</taxon>
        <taxon>Tuber</taxon>
    </lineage>
</organism>
<sequence>MPQSASSTTKKKTSKRSQKGASASSATGVHSKKRRLVKSRLEVPLEELGMEYFDDPRGVPLAPPEKPLTRKGVNIGRTGGSPKRIFRRPKYRAIEAVRKSNAERETAQLVARTADLSVPAVVRVETQLPLTILPAQDSAVGEAAVNTEVLDKQAQEARCERGLLEVAVLPNVAARSLEYSAAGMSNMEAVSARDTDFGSWDFLFPPIFLVQIDTTRNSSDDFLEPTIMGRLSPPSR</sequence>
<feature type="region of interest" description="Disordered" evidence="1">
    <location>
        <begin position="58"/>
        <end position="84"/>
    </location>
</feature>
<reference evidence="2 3" key="1">
    <citation type="submission" date="2017-04" db="EMBL/GenBank/DDBJ databases">
        <title>Draft genome sequence of Tuber borchii Vittad., a whitish edible truffle.</title>
        <authorList>
            <consortium name="DOE Joint Genome Institute"/>
            <person name="Murat C."/>
            <person name="Kuo A."/>
            <person name="Barry K.W."/>
            <person name="Clum A."/>
            <person name="Dockter R.B."/>
            <person name="Fauchery L."/>
            <person name="Iotti M."/>
            <person name="Kohler A."/>
            <person name="Labutti K."/>
            <person name="Lindquist E.A."/>
            <person name="Lipzen A."/>
            <person name="Ohm R.A."/>
            <person name="Wang M."/>
            <person name="Grigoriev I.V."/>
            <person name="Zambonelli A."/>
            <person name="Martin F.M."/>
        </authorList>
    </citation>
    <scope>NUCLEOTIDE SEQUENCE [LARGE SCALE GENOMIC DNA]</scope>
    <source>
        <strain evidence="2 3">Tbo3840</strain>
    </source>
</reference>
<protein>
    <submittedName>
        <fullName evidence="2">Uncharacterized protein</fullName>
    </submittedName>
</protein>
<evidence type="ECO:0000313" key="3">
    <source>
        <dbReference type="Proteomes" id="UP000244722"/>
    </source>
</evidence>
<feature type="region of interest" description="Disordered" evidence="1">
    <location>
        <begin position="1"/>
        <end position="40"/>
    </location>
</feature>
<gene>
    <name evidence="2" type="ORF">B9Z19DRAFT_1128750</name>
</gene>
<accession>A0A2T6ZNS5</accession>
<evidence type="ECO:0000256" key="1">
    <source>
        <dbReference type="SAM" id="MobiDB-lite"/>
    </source>
</evidence>